<dbReference type="SUPFAM" id="SSF56801">
    <property type="entry name" value="Acetyl-CoA synthetase-like"/>
    <property type="match status" value="1"/>
</dbReference>
<name>A0A2G3PRL7_WILMA</name>
<comment type="caution">
    <text evidence="5">The sequence shown here is derived from an EMBL/GenBank/DDBJ whole genome shotgun (WGS) entry which is preliminary data.</text>
</comment>
<dbReference type="GO" id="GO:0006631">
    <property type="term" value="P:fatty acid metabolic process"/>
    <property type="evidence" value="ECO:0007669"/>
    <property type="project" value="TreeGrafter"/>
</dbReference>
<evidence type="ECO:0000256" key="1">
    <source>
        <dbReference type="ARBA" id="ARBA00006432"/>
    </source>
</evidence>
<reference evidence="5 6" key="1">
    <citation type="submission" date="2017-10" db="EMBL/GenBank/DDBJ databases">
        <title>The draft genome sequence of Williamsia sp. BULT 1.1 isolated from the semi-arid grassland soils from South Africa.</title>
        <authorList>
            <person name="Kabwe M.H."/>
            <person name="Govender N."/>
            <person name="Mutseka Lunga P."/>
            <person name="Vikram S."/>
            <person name="Makhalanyane T.P."/>
        </authorList>
    </citation>
    <scope>NUCLEOTIDE SEQUENCE [LARGE SCALE GENOMIC DNA]</scope>
    <source>
        <strain evidence="5 6">BULT 1.1</strain>
    </source>
</reference>
<evidence type="ECO:0000256" key="2">
    <source>
        <dbReference type="ARBA" id="ARBA00022598"/>
    </source>
</evidence>
<evidence type="ECO:0000259" key="3">
    <source>
        <dbReference type="Pfam" id="PF00501"/>
    </source>
</evidence>
<dbReference type="PANTHER" id="PTHR43201">
    <property type="entry name" value="ACYL-COA SYNTHETASE"/>
    <property type="match status" value="1"/>
</dbReference>
<comment type="similarity">
    <text evidence="1">Belongs to the ATP-dependent AMP-binding enzyme family.</text>
</comment>
<dbReference type="InterPro" id="IPR045851">
    <property type="entry name" value="AMP-bd_C_sf"/>
</dbReference>
<accession>A0A2G3PRL7</accession>
<dbReference type="Proteomes" id="UP000225108">
    <property type="component" value="Unassembled WGS sequence"/>
</dbReference>
<organism evidence="5 6">
    <name type="scientific">Williamsia marianensis</name>
    <dbReference type="NCBI Taxonomy" id="85044"/>
    <lineage>
        <taxon>Bacteria</taxon>
        <taxon>Bacillati</taxon>
        <taxon>Actinomycetota</taxon>
        <taxon>Actinomycetes</taxon>
        <taxon>Mycobacteriales</taxon>
        <taxon>Nocardiaceae</taxon>
        <taxon>Williamsia</taxon>
    </lineage>
</organism>
<dbReference type="AlphaFoldDB" id="A0A2G3PRL7"/>
<feature type="domain" description="AMP-binding enzyme C-terminal" evidence="4">
    <location>
        <begin position="467"/>
        <end position="543"/>
    </location>
</feature>
<dbReference type="Gene3D" id="3.40.50.12780">
    <property type="entry name" value="N-terminal domain of ligase-like"/>
    <property type="match status" value="1"/>
</dbReference>
<dbReference type="InterPro" id="IPR020845">
    <property type="entry name" value="AMP-binding_CS"/>
</dbReference>
<protein>
    <submittedName>
        <fullName evidence="5">2,3-dihydroxybenzoate-AMP ligase</fullName>
    </submittedName>
</protein>
<dbReference type="Pfam" id="PF00501">
    <property type="entry name" value="AMP-binding"/>
    <property type="match status" value="1"/>
</dbReference>
<dbReference type="RefSeq" id="WP_099381570.1">
    <property type="nucleotide sequence ID" value="NZ_PEBD01000004.1"/>
</dbReference>
<dbReference type="InterPro" id="IPR042099">
    <property type="entry name" value="ANL_N_sf"/>
</dbReference>
<dbReference type="Gene3D" id="3.30.300.30">
    <property type="match status" value="1"/>
</dbReference>
<evidence type="ECO:0000259" key="4">
    <source>
        <dbReference type="Pfam" id="PF13193"/>
    </source>
</evidence>
<feature type="domain" description="AMP-dependent synthetase/ligase" evidence="3">
    <location>
        <begin position="43"/>
        <end position="413"/>
    </location>
</feature>
<dbReference type="PANTHER" id="PTHR43201:SF5">
    <property type="entry name" value="MEDIUM-CHAIN ACYL-COA LIGASE ACSF2, MITOCHONDRIAL"/>
    <property type="match status" value="1"/>
</dbReference>
<evidence type="ECO:0000313" key="6">
    <source>
        <dbReference type="Proteomes" id="UP000225108"/>
    </source>
</evidence>
<gene>
    <name evidence="5" type="ORF">CSW57_04300</name>
</gene>
<dbReference type="Pfam" id="PF13193">
    <property type="entry name" value="AMP-binding_C"/>
    <property type="match status" value="1"/>
</dbReference>
<keyword evidence="2 5" id="KW-0436">Ligase</keyword>
<proteinExistence type="inferred from homology"/>
<dbReference type="PROSITE" id="PS00455">
    <property type="entry name" value="AMP_BINDING"/>
    <property type="match status" value="1"/>
</dbReference>
<dbReference type="InterPro" id="IPR025110">
    <property type="entry name" value="AMP-bd_C"/>
</dbReference>
<evidence type="ECO:0000313" key="5">
    <source>
        <dbReference type="EMBL" id="PHV68445.1"/>
    </source>
</evidence>
<dbReference type="GO" id="GO:0031956">
    <property type="term" value="F:medium-chain fatty acid-CoA ligase activity"/>
    <property type="evidence" value="ECO:0007669"/>
    <property type="project" value="TreeGrafter"/>
</dbReference>
<dbReference type="InterPro" id="IPR000873">
    <property type="entry name" value="AMP-dep_synth/lig_dom"/>
</dbReference>
<sequence length="565" mass="60890">MTVATPTGRSRWGARLVDYPDERAERYRRSGSWTDRTVADRLHDTVQRHHDRVAVVTESGSLTYGELGRRTDQIAVGLADLGLQPGDPVLFQATNRIETVLAWYGCLKAGLVPVATLAAHRGHEIGHISRAVGAVAHVVEAGLSFDLVSFAQEQADGHPTMRTVLTVGVTDGAAGTHAVETLGSDIADDTARERVERIQATIDPLDVCAFQLSGGTTGVPKVIPRRHVEYWDNARLYAERLGWTEQTRVAHLIPLIHNAGITCALHAAHAVGACLVLATPDAPSAFRLMARERATDVLIGHGHYQAVTTAAFDEPRPHLRTVVLSGAKPSPELFARADGDVDQRAGQLFGMSEGLFLVTPLDAPASARSTTVGTPVADDDEVRILEPGSETVLPDGDVGELCCRGPYTIPGYFDAADHNRSAFTSDGFYRTGDLARVTVIDGVRYVSIEGRIKDLINRGGEKINAEEIELLLVKHPGIANAAVVAMPDPRLGERTCAYLVAAQGDQLSMADVQTHLNALGVAKFKWPERLEWLTTLPQTNVGKIDKKQLRADVASKLSASVPVNQ</sequence>
<dbReference type="EMBL" id="PEBD01000004">
    <property type="protein sequence ID" value="PHV68445.1"/>
    <property type="molecule type" value="Genomic_DNA"/>
</dbReference>